<comment type="subcellular location">
    <subcellularLocation>
        <location evidence="1">Cell membrane</location>
        <topology evidence="1">Multi-pass membrane protein</topology>
    </subcellularLocation>
</comment>
<feature type="transmembrane region" description="Helical" evidence="2">
    <location>
        <begin position="83"/>
        <end position="104"/>
    </location>
</feature>
<proteinExistence type="predicted"/>
<evidence type="ECO:0000256" key="1">
    <source>
        <dbReference type="ARBA" id="ARBA00004651"/>
    </source>
</evidence>
<dbReference type="PANTHER" id="PTHR43833">
    <property type="entry name" value="POTASSIUM CHANNEL PROTEIN 2-RELATED-RELATED"/>
    <property type="match status" value="1"/>
</dbReference>
<evidence type="ECO:0000259" key="3">
    <source>
        <dbReference type="PROSITE" id="PS51201"/>
    </source>
</evidence>
<organism evidence="4 5">
    <name type="scientific">Neobacillus paridis</name>
    <dbReference type="NCBI Taxonomy" id="2803862"/>
    <lineage>
        <taxon>Bacteria</taxon>
        <taxon>Bacillati</taxon>
        <taxon>Bacillota</taxon>
        <taxon>Bacilli</taxon>
        <taxon>Bacillales</taxon>
        <taxon>Bacillaceae</taxon>
        <taxon>Neobacillus</taxon>
    </lineage>
</organism>
<keyword evidence="4" id="KW-0406">Ion transport</keyword>
<keyword evidence="4" id="KW-0813">Transport</keyword>
<dbReference type="Pfam" id="PF02254">
    <property type="entry name" value="TrkA_N"/>
    <property type="match status" value="1"/>
</dbReference>
<dbReference type="EMBL" id="JAESWB010000005">
    <property type="protein sequence ID" value="MBL4950629.1"/>
    <property type="molecule type" value="Genomic_DNA"/>
</dbReference>
<dbReference type="InterPro" id="IPR050721">
    <property type="entry name" value="Trk_Ktr_HKT_K-transport"/>
</dbReference>
<dbReference type="PROSITE" id="PS51201">
    <property type="entry name" value="RCK_N"/>
    <property type="match status" value="1"/>
</dbReference>
<dbReference type="Pfam" id="PF07885">
    <property type="entry name" value="Ion_trans_2"/>
    <property type="match status" value="1"/>
</dbReference>
<comment type="caution">
    <text evidence="4">The sequence shown here is derived from an EMBL/GenBank/DDBJ whole genome shotgun (WGS) entry which is preliminary data.</text>
</comment>
<dbReference type="InterPro" id="IPR003148">
    <property type="entry name" value="RCK_N"/>
</dbReference>
<keyword evidence="4" id="KW-0407">Ion channel</keyword>
<evidence type="ECO:0000256" key="2">
    <source>
        <dbReference type="SAM" id="Phobius"/>
    </source>
</evidence>
<dbReference type="PANTHER" id="PTHR43833:SF9">
    <property type="entry name" value="POTASSIUM CHANNEL PROTEIN YUGO-RELATED"/>
    <property type="match status" value="1"/>
</dbReference>
<dbReference type="SUPFAM" id="SSF81324">
    <property type="entry name" value="Voltage-gated potassium channels"/>
    <property type="match status" value="1"/>
</dbReference>
<feature type="transmembrane region" description="Helical" evidence="2">
    <location>
        <begin position="27"/>
        <end position="47"/>
    </location>
</feature>
<keyword evidence="2" id="KW-0472">Membrane</keyword>
<evidence type="ECO:0000313" key="4">
    <source>
        <dbReference type="EMBL" id="MBL4950629.1"/>
    </source>
</evidence>
<dbReference type="Gene3D" id="1.10.287.70">
    <property type="match status" value="1"/>
</dbReference>
<dbReference type="Proteomes" id="UP000623967">
    <property type="component" value="Unassembled WGS sequence"/>
</dbReference>
<dbReference type="GO" id="GO:0034220">
    <property type="term" value="P:monoatomic ion transmembrane transport"/>
    <property type="evidence" value="ECO:0007669"/>
    <property type="project" value="UniProtKB-KW"/>
</dbReference>
<accession>A0ABS1THX8</accession>
<keyword evidence="2" id="KW-1133">Transmembrane helix</keyword>
<dbReference type="InterPro" id="IPR036291">
    <property type="entry name" value="NAD(P)-bd_dom_sf"/>
</dbReference>
<dbReference type="RefSeq" id="WP_202651169.1">
    <property type="nucleotide sequence ID" value="NZ_JAESWB010000005.1"/>
</dbReference>
<reference evidence="4 5" key="1">
    <citation type="submission" date="2021-01" db="EMBL/GenBank/DDBJ databases">
        <title>Genome public.</title>
        <authorList>
            <person name="Liu C."/>
            <person name="Sun Q."/>
        </authorList>
    </citation>
    <scope>NUCLEOTIDE SEQUENCE [LARGE SCALE GENOMIC DNA]</scope>
    <source>
        <strain evidence="4 5">YIM B02564</strain>
    </source>
</reference>
<feature type="transmembrane region" description="Helical" evidence="2">
    <location>
        <begin position="59"/>
        <end position="77"/>
    </location>
</feature>
<sequence>MNHKGRMTVVGMFFKKWLYYLIKLRNIIFFPFVIIYILLAGLGIYLIEPQTFPSFLTAIYWVFTTLATVGFGDYAPVTEAGKAYTIVLYITGIGLLSVFLGRVFKYVYLIDKLKVGGKMKYTGKDHIILIGWSTKSQLAIQEIFKSDIKTDIVIIDDLEKAPMLEERLFYIRGNATDEKTLLDANLPKAKGVIIFADQATQDQFAGKDPLLVDGKTLLIATAITLIEKKFNKDIHITAEVINQQHIPLFEQVKVDEFIPTQEMISHAAVRSLFSHGVTHMYTELMSTQYGDSMYEIEKQAEWRTYRDAFIDLLDKGATLVADGGDMHINQKLDYLIPEDAQLFVICDKQTFEQLNPKAKQS</sequence>
<protein>
    <submittedName>
        <fullName evidence="4">Potassium channel protein</fullName>
    </submittedName>
</protein>
<keyword evidence="5" id="KW-1185">Reference proteome</keyword>
<keyword evidence="2" id="KW-0812">Transmembrane</keyword>
<gene>
    <name evidence="4" type="ORF">JK635_00025</name>
</gene>
<dbReference type="SUPFAM" id="SSF51735">
    <property type="entry name" value="NAD(P)-binding Rossmann-fold domains"/>
    <property type="match status" value="1"/>
</dbReference>
<feature type="domain" description="RCK N-terminal" evidence="3">
    <location>
        <begin position="124"/>
        <end position="259"/>
    </location>
</feature>
<dbReference type="InterPro" id="IPR013099">
    <property type="entry name" value="K_chnl_dom"/>
</dbReference>
<evidence type="ECO:0000313" key="5">
    <source>
        <dbReference type="Proteomes" id="UP000623967"/>
    </source>
</evidence>
<name>A0ABS1THX8_9BACI</name>
<dbReference type="Gene3D" id="3.40.50.720">
    <property type="entry name" value="NAD(P)-binding Rossmann-like Domain"/>
    <property type="match status" value="1"/>
</dbReference>